<feature type="compositionally biased region" description="Low complexity" evidence="1">
    <location>
        <begin position="11"/>
        <end position="24"/>
    </location>
</feature>
<organism evidence="3 4">
    <name type="scientific">Helianthus annuus</name>
    <name type="common">Common sunflower</name>
    <dbReference type="NCBI Taxonomy" id="4232"/>
    <lineage>
        <taxon>Eukaryota</taxon>
        <taxon>Viridiplantae</taxon>
        <taxon>Streptophyta</taxon>
        <taxon>Embryophyta</taxon>
        <taxon>Tracheophyta</taxon>
        <taxon>Spermatophyta</taxon>
        <taxon>Magnoliopsida</taxon>
        <taxon>eudicotyledons</taxon>
        <taxon>Gunneridae</taxon>
        <taxon>Pentapetalae</taxon>
        <taxon>asterids</taxon>
        <taxon>campanulids</taxon>
        <taxon>Asterales</taxon>
        <taxon>Asteraceae</taxon>
        <taxon>Asteroideae</taxon>
        <taxon>Heliantheae alliance</taxon>
        <taxon>Heliantheae</taxon>
        <taxon>Helianthus</taxon>
    </lineage>
</organism>
<sequence>MSTHFKKPEISFNPSHNSSPSSSSTRALTLPLSVEDEQPDSGQSRRSRRRRWVPAEAPSPVKPFRHR</sequence>
<protein>
    <submittedName>
        <fullName evidence="3">Uncharacterized protein</fullName>
    </submittedName>
</protein>
<evidence type="ECO:0000256" key="1">
    <source>
        <dbReference type="SAM" id="MobiDB-lite"/>
    </source>
</evidence>
<accession>A0A251UBX7</accession>
<dbReference type="EMBL" id="MNCJ02000322">
    <property type="protein sequence ID" value="KAF5797663.1"/>
    <property type="molecule type" value="Genomic_DNA"/>
</dbReference>
<keyword evidence="4" id="KW-1185">Reference proteome</keyword>
<reference evidence="3" key="2">
    <citation type="submission" date="2017-02" db="EMBL/GenBank/DDBJ databases">
        <title>Sunflower complete genome.</title>
        <authorList>
            <person name="Langlade N."/>
            <person name="Munos S."/>
        </authorList>
    </citation>
    <scope>NUCLEOTIDE SEQUENCE [LARGE SCALE GENOMIC DNA]</scope>
    <source>
        <tissue evidence="3">Leaves</tissue>
    </source>
</reference>
<gene>
    <name evidence="3" type="ORF">HannXRQ_Chr07g0191221</name>
    <name evidence="2" type="ORF">HanXRQr2_Chr07g0283291</name>
</gene>
<dbReference type="EMBL" id="CM007896">
    <property type="protein sequence ID" value="OTG20272.1"/>
    <property type="molecule type" value="Genomic_DNA"/>
</dbReference>
<name>A0A251UBX7_HELAN</name>
<dbReference type="Gramene" id="mRNA:HanXRQr2_Chr07g0283291">
    <property type="protein sequence ID" value="CDS:HanXRQr2_Chr07g0283291.1"/>
    <property type="gene ID" value="HanXRQr2_Chr07g0283291"/>
</dbReference>
<dbReference type="Proteomes" id="UP000215914">
    <property type="component" value="Chromosome 7"/>
</dbReference>
<proteinExistence type="predicted"/>
<evidence type="ECO:0000313" key="4">
    <source>
        <dbReference type="Proteomes" id="UP000215914"/>
    </source>
</evidence>
<evidence type="ECO:0000313" key="2">
    <source>
        <dbReference type="EMBL" id="KAF5797663.1"/>
    </source>
</evidence>
<reference evidence="2" key="3">
    <citation type="submission" date="2020-06" db="EMBL/GenBank/DDBJ databases">
        <title>Helianthus annuus Genome sequencing and assembly Release 2.</title>
        <authorList>
            <person name="Gouzy J."/>
            <person name="Langlade N."/>
            <person name="Munos S."/>
        </authorList>
    </citation>
    <scope>NUCLEOTIDE SEQUENCE</scope>
    <source>
        <tissue evidence="2">Leaves</tissue>
    </source>
</reference>
<reference evidence="2 4" key="1">
    <citation type="journal article" date="2017" name="Nature">
        <title>The sunflower genome provides insights into oil metabolism, flowering and Asterid evolution.</title>
        <authorList>
            <person name="Badouin H."/>
            <person name="Gouzy J."/>
            <person name="Grassa C.J."/>
            <person name="Murat F."/>
            <person name="Staton S.E."/>
            <person name="Cottret L."/>
            <person name="Lelandais-Briere C."/>
            <person name="Owens G.L."/>
            <person name="Carrere S."/>
            <person name="Mayjonade B."/>
            <person name="Legrand L."/>
            <person name="Gill N."/>
            <person name="Kane N.C."/>
            <person name="Bowers J.E."/>
            <person name="Hubner S."/>
            <person name="Bellec A."/>
            <person name="Berard A."/>
            <person name="Berges H."/>
            <person name="Blanchet N."/>
            <person name="Boniface M.C."/>
            <person name="Brunel D."/>
            <person name="Catrice O."/>
            <person name="Chaidir N."/>
            <person name="Claudel C."/>
            <person name="Donnadieu C."/>
            <person name="Faraut T."/>
            <person name="Fievet G."/>
            <person name="Helmstetter N."/>
            <person name="King M."/>
            <person name="Knapp S.J."/>
            <person name="Lai Z."/>
            <person name="Le Paslier M.C."/>
            <person name="Lippi Y."/>
            <person name="Lorenzon L."/>
            <person name="Mandel J.R."/>
            <person name="Marage G."/>
            <person name="Marchand G."/>
            <person name="Marquand E."/>
            <person name="Bret-Mestries E."/>
            <person name="Morien E."/>
            <person name="Nambeesan S."/>
            <person name="Nguyen T."/>
            <person name="Pegot-Espagnet P."/>
            <person name="Pouilly N."/>
            <person name="Raftis F."/>
            <person name="Sallet E."/>
            <person name="Schiex T."/>
            <person name="Thomas J."/>
            <person name="Vandecasteele C."/>
            <person name="Vares D."/>
            <person name="Vear F."/>
            <person name="Vautrin S."/>
            <person name="Crespi M."/>
            <person name="Mangin B."/>
            <person name="Burke J.M."/>
            <person name="Salse J."/>
            <person name="Munos S."/>
            <person name="Vincourt P."/>
            <person name="Rieseberg L.H."/>
            <person name="Langlade N.B."/>
        </authorList>
    </citation>
    <scope>NUCLEOTIDE SEQUENCE [LARGE SCALE GENOMIC DNA]</scope>
    <source>
        <strain evidence="4">cv. SF193</strain>
        <tissue evidence="2">Leaves</tissue>
    </source>
</reference>
<feature type="region of interest" description="Disordered" evidence="1">
    <location>
        <begin position="1"/>
        <end position="67"/>
    </location>
</feature>
<dbReference type="InParanoid" id="A0A251UBX7"/>
<evidence type="ECO:0000313" key="3">
    <source>
        <dbReference type="EMBL" id="OTG20272.1"/>
    </source>
</evidence>
<dbReference type="AlphaFoldDB" id="A0A251UBX7"/>